<evidence type="ECO:0000256" key="1">
    <source>
        <dbReference type="SAM" id="MobiDB-lite"/>
    </source>
</evidence>
<dbReference type="eggNOG" id="ENOG502S8K6">
    <property type="taxonomic scope" value="Eukaryota"/>
</dbReference>
<dbReference type="GeneID" id="20205791"/>
<feature type="region of interest" description="Disordered" evidence="1">
    <location>
        <begin position="26"/>
        <end position="58"/>
    </location>
</feature>
<sequence>MSGKKQQPLGQDWFYHVPQKADLTRGPTGYPAISQIPGLSHSGVGPADDPISRHGWIKESDSPYIRLAKQGGRPDLLNMQPRQQQQDNNSTTSNRYLNRANYQRCDWYYHTDLLNNAKKQQLQQQQLQQQDFNDFNGGER</sequence>
<proteinExistence type="predicted"/>
<dbReference type="OrthoDB" id="10012494at2759"/>
<dbReference type="EMBL" id="KB097026">
    <property type="protein sequence ID" value="ESO00021.1"/>
    <property type="molecule type" value="Genomic_DNA"/>
</dbReference>
<dbReference type="EMBL" id="AMQM01005624">
    <property type="status" value="NOT_ANNOTATED_CDS"/>
    <property type="molecule type" value="Genomic_DNA"/>
</dbReference>
<evidence type="ECO:0000313" key="4">
    <source>
        <dbReference type="Proteomes" id="UP000015101"/>
    </source>
</evidence>
<dbReference type="HOGENOM" id="CLU_1837259_0_0_1"/>
<feature type="region of interest" description="Disordered" evidence="1">
    <location>
        <begin position="72"/>
        <end position="97"/>
    </location>
</feature>
<dbReference type="KEGG" id="hro:HELRODRAFT_176324"/>
<reference evidence="2 4" key="2">
    <citation type="journal article" date="2013" name="Nature">
        <title>Insights into bilaterian evolution from three spiralian genomes.</title>
        <authorList>
            <person name="Simakov O."/>
            <person name="Marletaz F."/>
            <person name="Cho S.J."/>
            <person name="Edsinger-Gonzales E."/>
            <person name="Havlak P."/>
            <person name="Hellsten U."/>
            <person name="Kuo D.H."/>
            <person name="Larsson T."/>
            <person name="Lv J."/>
            <person name="Arendt D."/>
            <person name="Savage R."/>
            <person name="Osoegawa K."/>
            <person name="de Jong P."/>
            <person name="Grimwood J."/>
            <person name="Chapman J.A."/>
            <person name="Shapiro H."/>
            <person name="Aerts A."/>
            <person name="Otillar R.P."/>
            <person name="Terry A.Y."/>
            <person name="Boore J.L."/>
            <person name="Grigoriev I.V."/>
            <person name="Lindberg D.R."/>
            <person name="Seaver E.C."/>
            <person name="Weisblat D.A."/>
            <person name="Putnam N.H."/>
            <person name="Rokhsar D.S."/>
        </authorList>
    </citation>
    <scope>NUCLEOTIDE SEQUENCE</scope>
</reference>
<evidence type="ECO:0000313" key="3">
    <source>
        <dbReference type="EnsemblMetazoa" id="HelroP176324"/>
    </source>
</evidence>
<gene>
    <name evidence="3" type="primary">20205791</name>
    <name evidence="2" type="ORF">HELRODRAFT_176324</name>
</gene>
<dbReference type="InParanoid" id="T1FAE2"/>
<dbReference type="RefSeq" id="XP_009021795.1">
    <property type="nucleotide sequence ID" value="XM_009023547.1"/>
</dbReference>
<evidence type="ECO:0000313" key="2">
    <source>
        <dbReference type="EMBL" id="ESO00021.1"/>
    </source>
</evidence>
<dbReference type="Proteomes" id="UP000015101">
    <property type="component" value="Unassembled WGS sequence"/>
</dbReference>
<dbReference type="Pfam" id="PF17662">
    <property type="entry name" value="DUF5524"/>
    <property type="match status" value="1"/>
</dbReference>
<dbReference type="EnsemblMetazoa" id="HelroT176324">
    <property type="protein sequence ID" value="HelroP176324"/>
    <property type="gene ID" value="HelroG176324"/>
</dbReference>
<accession>T1FAE2</accession>
<keyword evidence="4" id="KW-1185">Reference proteome</keyword>
<dbReference type="CTD" id="20205791"/>
<dbReference type="AlphaFoldDB" id="T1FAE2"/>
<dbReference type="PANTHER" id="PTHR31097:SF2">
    <property type="entry name" value="CHROMOSOME 7 OPEN READING FRAME 57"/>
    <property type="match status" value="1"/>
</dbReference>
<reference evidence="3" key="3">
    <citation type="submission" date="2015-06" db="UniProtKB">
        <authorList>
            <consortium name="EnsemblMetazoa"/>
        </authorList>
    </citation>
    <scope>IDENTIFICATION</scope>
</reference>
<organism evidence="3 4">
    <name type="scientific">Helobdella robusta</name>
    <name type="common">Californian leech</name>
    <dbReference type="NCBI Taxonomy" id="6412"/>
    <lineage>
        <taxon>Eukaryota</taxon>
        <taxon>Metazoa</taxon>
        <taxon>Spiralia</taxon>
        <taxon>Lophotrochozoa</taxon>
        <taxon>Annelida</taxon>
        <taxon>Clitellata</taxon>
        <taxon>Hirudinea</taxon>
        <taxon>Rhynchobdellida</taxon>
        <taxon>Glossiphoniidae</taxon>
        <taxon>Helobdella</taxon>
    </lineage>
</organism>
<name>T1FAE2_HELRO</name>
<reference evidence="4" key="1">
    <citation type="submission" date="2012-12" db="EMBL/GenBank/DDBJ databases">
        <authorList>
            <person name="Hellsten U."/>
            <person name="Grimwood J."/>
            <person name="Chapman J.A."/>
            <person name="Shapiro H."/>
            <person name="Aerts A."/>
            <person name="Otillar R.P."/>
            <person name="Terry A.Y."/>
            <person name="Boore J.L."/>
            <person name="Simakov O."/>
            <person name="Marletaz F."/>
            <person name="Cho S.-J."/>
            <person name="Edsinger-Gonzales E."/>
            <person name="Havlak P."/>
            <person name="Kuo D.-H."/>
            <person name="Larsson T."/>
            <person name="Lv J."/>
            <person name="Arendt D."/>
            <person name="Savage R."/>
            <person name="Osoegawa K."/>
            <person name="de Jong P."/>
            <person name="Lindberg D.R."/>
            <person name="Seaver E.C."/>
            <person name="Weisblat D.A."/>
            <person name="Putnam N.H."/>
            <person name="Grigoriev I.V."/>
            <person name="Rokhsar D.S."/>
        </authorList>
    </citation>
    <scope>NUCLEOTIDE SEQUENCE</scope>
</reference>
<dbReference type="InterPro" id="IPR040247">
    <property type="entry name" value="DUF5524"/>
</dbReference>
<dbReference type="PANTHER" id="PTHR31097">
    <property type="entry name" value="SI:DKEY-276J7.1"/>
    <property type="match status" value="1"/>
</dbReference>
<dbReference type="STRING" id="6412.T1FAE2"/>
<protein>
    <submittedName>
        <fullName evidence="2 3">Uncharacterized protein</fullName>
    </submittedName>
</protein>
<feature type="compositionally biased region" description="Polar residues" evidence="1">
    <location>
        <begin position="87"/>
        <end position="96"/>
    </location>
</feature>